<comment type="caution">
    <text evidence="3">The sequence shown here is derived from an EMBL/GenBank/DDBJ whole genome shotgun (WGS) entry which is preliminary data.</text>
</comment>
<protein>
    <submittedName>
        <fullName evidence="3">Helix-turn-helix domain-containing protein</fullName>
    </submittedName>
</protein>
<feature type="domain" description="PBP" evidence="1">
    <location>
        <begin position="111"/>
        <end position="299"/>
    </location>
</feature>
<gene>
    <name evidence="3" type="ORF">D2A34_14705</name>
</gene>
<evidence type="ECO:0000259" key="2">
    <source>
        <dbReference type="Pfam" id="PF12728"/>
    </source>
</evidence>
<dbReference type="PANTHER" id="PTHR38431">
    <property type="entry name" value="BLL2305 PROTEIN"/>
    <property type="match status" value="1"/>
</dbReference>
<evidence type="ECO:0000259" key="1">
    <source>
        <dbReference type="Pfam" id="PF12727"/>
    </source>
</evidence>
<dbReference type="GO" id="GO:0003677">
    <property type="term" value="F:DNA binding"/>
    <property type="evidence" value="ECO:0007669"/>
    <property type="project" value="InterPro"/>
</dbReference>
<dbReference type="Pfam" id="PF12728">
    <property type="entry name" value="HTH_17"/>
    <property type="match status" value="1"/>
</dbReference>
<reference evidence="3 4" key="1">
    <citation type="submission" date="2018-08" db="EMBL/GenBank/DDBJ databases">
        <title>Genome of Clostridium chromiireducens C1, DSM12136.</title>
        <authorList>
            <person name="Xing M."/>
            <person name="Wei Y."/>
            <person name="Ang E.L."/>
            <person name="Zhao H."/>
            <person name="Zhang Y."/>
        </authorList>
    </citation>
    <scope>NUCLEOTIDE SEQUENCE [LARGE SCALE GENOMIC DNA]</scope>
    <source>
        <strain evidence="3 4">C1</strain>
    </source>
</reference>
<proteinExistence type="predicted"/>
<dbReference type="InterPro" id="IPR010093">
    <property type="entry name" value="SinI_DNA-bd"/>
</dbReference>
<dbReference type="SUPFAM" id="SSF53850">
    <property type="entry name" value="Periplasmic binding protein-like II"/>
    <property type="match status" value="1"/>
</dbReference>
<evidence type="ECO:0000313" key="3">
    <source>
        <dbReference type="EMBL" id="RII34392.1"/>
    </source>
</evidence>
<dbReference type="NCBIfam" id="TIGR01764">
    <property type="entry name" value="excise"/>
    <property type="match status" value="1"/>
</dbReference>
<organism evidence="3 4">
    <name type="scientific">Clostridium chromiireducens</name>
    <dbReference type="NCBI Taxonomy" id="225345"/>
    <lineage>
        <taxon>Bacteria</taxon>
        <taxon>Bacillati</taxon>
        <taxon>Bacillota</taxon>
        <taxon>Clostridia</taxon>
        <taxon>Eubacteriales</taxon>
        <taxon>Clostridiaceae</taxon>
        <taxon>Clostridium</taxon>
    </lineage>
</organism>
<feature type="domain" description="Helix-turn-helix" evidence="2">
    <location>
        <begin position="6"/>
        <end position="54"/>
    </location>
</feature>
<dbReference type="RefSeq" id="WP_119367154.1">
    <property type="nucleotide sequence ID" value="NZ_JBLZIA010000004.1"/>
</dbReference>
<dbReference type="Pfam" id="PF12727">
    <property type="entry name" value="PBP_like"/>
    <property type="match status" value="1"/>
</dbReference>
<dbReference type="InterPro" id="IPR024370">
    <property type="entry name" value="PBP_domain"/>
</dbReference>
<evidence type="ECO:0000313" key="4">
    <source>
        <dbReference type="Proteomes" id="UP000265930"/>
    </source>
</evidence>
<name>A0A399IS84_9CLOT</name>
<dbReference type="InterPro" id="IPR041657">
    <property type="entry name" value="HTH_17"/>
</dbReference>
<sequence length="326" mass="37269">MPNETLTPQEVADLLKISKCTVYELIKRKELNGYKVGNKLRIDIGDVEEYKLKNRKLREEKVNKKNKNDTVSESNSQQYNAYNEIENNNSNLNNFIICGQDNILDILSRYLRYHSKGNNVLRAYEGSYNGLCALYRNQVQAVAAHIWDRETGEYNTPFVKGMLPGIATVIINLCYRVQGFYVAKNNPKKIKGWEDLKREDITVINREPGSGSRVLLDQYLRLNGINTSDVKGYEKETFSPMAIVSAVARGSADLGVGTERTFLHSKEIDFIPMQKERYDLIIRKDTVSKYQIEAIMEILSSESFKDELTELRGYDFSDSGKIVGET</sequence>
<accession>A0A399IS84</accession>
<dbReference type="Gene3D" id="3.40.190.10">
    <property type="entry name" value="Periplasmic binding protein-like II"/>
    <property type="match status" value="1"/>
</dbReference>
<dbReference type="EMBL" id="QXDJ01000003">
    <property type="protein sequence ID" value="RII34392.1"/>
    <property type="molecule type" value="Genomic_DNA"/>
</dbReference>
<dbReference type="AlphaFoldDB" id="A0A399IS84"/>
<dbReference type="Proteomes" id="UP000265930">
    <property type="component" value="Unassembled WGS sequence"/>
</dbReference>
<dbReference type="PANTHER" id="PTHR38431:SF1">
    <property type="entry name" value="BLL2305 PROTEIN"/>
    <property type="match status" value="1"/>
</dbReference>